<feature type="compositionally biased region" description="Basic and acidic residues" evidence="1">
    <location>
        <begin position="339"/>
        <end position="348"/>
    </location>
</feature>
<proteinExistence type="predicted"/>
<feature type="region of interest" description="Disordered" evidence="1">
    <location>
        <begin position="272"/>
        <end position="348"/>
    </location>
</feature>
<gene>
    <name evidence="2" type="ORF">FHS07_001168</name>
</gene>
<dbReference type="RefSeq" id="WP_183418891.1">
    <property type="nucleotide sequence ID" value="NZ_JACHXY010000001.1"/>
</dbReference>
<dbReference type="EMBL" id="JACHXY010000001">
    <property type="protein sequence ID" value="MBB3157484.1"/>
    <property type="molecule type" value="Genomic_DNA"/>
</dbReference>
<accession>A0A7W5CHP7</accession>
<reference evidence="2 3" key="1">
    <citation type="submission" date="2020-08" db="EMBL/GenBank/DDBJ databases">
        <title>Genomic Encyclopedia of Type Strains, Phase III (KMG-III): the genomes of soil and plant-associated and newly described type strains.</title>
        <authorList>
            <person name="Whitman W."/>
        </authorList>
    </citation>
    <scope>NUCLEOTIDE SEQUENCE [LARGE SCALE GENOMIC DNA]</scope>
    <source>
        <strain evidence="2 3">CECT 8356</strain>
    </source>
</reference>
<protein>
    <submittedName>
        <fullName evidence="2">Uncharacterized protein</fullName>
    </submittedName>
</protein>
<comment type="caution">
    <text evidence="2">The sequence shown here is derived from an EMBL/GenBank/DDBJ whole genome shotgun (WGS) entry which is preliminary data.</text>
</comment>
<dbReference type="Proteomes" id="UP000543579">
    <property type="component" value="Unassembled WGS sequence"/>
</dbReference>
<name>A0A7W5CHP7_9MICO</name>
<evidence type="ECO:0000313" key="2">
    <source>
        <dbReference type="EMBL" id="MBB3157484.1"/>
    </source>
</evidence>
<feature type="compositionally biased region" description="Low complexity" evidence="1">
    <location>
        <begin position="302"/>
        <end position="321"/>
    </location>
</feature>
<dbReference type="AlphaFoldDB" id="A0A7W5CHP7"/>
<sequence length="348" mass="37545">MEPLLALFAEWWWIGPAAAGAGTVGWVGVRRSRQRALPAGTTTTTDRAARAWASRPLSKAAARRLELDAAQLDLQMARNAVTRGRADVKVADAEVVRAQAERAASRVSNDVVTAARARLVDAQPDLRAASAEVRARRAGVKAAKAMLPAIRSGSAPLPVVRVLAEHDAILTRWMAYETDTALAIDYPVMTDPRSPLLAEFLRAHERAQWLRPATPQTRLEPADFLAYRDAVRRAGHAFDRAEQAARRGGEQPSVEGTDAWSRVASDLAETAQRALARSMESMGRAATRTWNERGAKRPQKNGPEAAGAPPRRGPGAAQPDARNGEGAPPRNGPVWPPPARDRPQPPPS</sequence>
<organism evidence="2 3">
    <name type="scientific">Microbacterium proteolyticum</name>
    <dbReference type="NCBI Taxonomy" id="1572644"/>
    <lineage>
        <taxon>Bacteria</taxon>
        <taxon>Bacillati</taxon>
        <taxon>Actinomycetota</taxon>
        <taxon>Actinomycetes</taxon>
        <taxon>Micrococcales</taxon>
        <taxon>Microbacteriaceae</taxon>
        <taxon>Microbacterium</taxon>
    </lineage>
</organism>
<evidence type="ECO:0000313" key="3">
    <source>
        <dbReference type="Proteomes" id="UP000543579"/>
    </source>
</evidence>
<evidence type="ECO:0000256" key="1">
    <source>
        <dbReference type="SAM" id="MobiDB-lite"/>
    </source>
</evidence>